<keyword evidence="2" id="KW-1185">Reference proteome</keyword>
<organism evidence="1 2">
    <name type="scientific">Bugula neritina</name>
    <name type="common">Brown bryozoan</name>
    <name type="synonym">Sertularia neritina</name>
    <dbReference type="NCBI Taxonomy" id="10212"/>
    <lineage>
        <taxon>Eukaryota</taxon>
        <taxon>Metazoa</taxon>
        <taxon>Spiralia</taxon>
        <taxon>Lophotrochozoa</taxon>
        <taxon>Bryozoa</taxon>
        <taxon>Gymnolaemata</taxon>
        <taxon>Cheilostomatida</taxon>
        <taxon>Flustrina</taxon>
        <taxon>Buguloidea</taxon>
        <taxon>Bugulidae</taxon>
        <taxon>Bugula</taxon>
    </lineage>
</organism>
<evidence type="ECO:0000313" key="1">
    <source>
        <dbReference type="EMBL" id="KAF6027116.1"/>
    </source>
</evidence>
<name>A0A7J7JNW4_BUGNE</name>
<dbReference type="Proteomes" id="UP000593567">
    <property type="component" value="Unassembled WGS sequence"/>
</dbReference>
<proteinExistence type="predicted"/>
<gene>
    <name evidence="1" type="ORF">EB796_014572</name>
</gene>
<comment type="caution">
    <text evidence="1">The sequence shown here is derived from an EMBL/GenBank/DDBJ whole genome shotgun (WGS) entry which is preliminary data.</text>
</comment>
<accession>A0A7J7JNW4</accession>
<sequence>MSYPKANNSDKPIQAALPLFLPYAVSHGIPSHMPADSMPPYLSSVSTTSHIPPYIYMGKCTILGTIKMFNCMGYSLQYVGYNRNYC</sequence>
<protein>
    <submittedName>
        <fullName evidence="1">Uncharacterized protein</fullName>
    </submittedName>
</protein>
<dbReference type="AlphaFoldDB" id="A0A7J7JNW4"/>
<evidence type="ECO:0000313" key="2">
    <source>
        <dbReference type="Proteomes" id="UP000593567"/>
    </source>
</evidence>
<reference evidence="1" key="1">
    <citation type="submission" date="2020-06" db="EMBL/GenBank/DDBJ databases">
        <title>Draft genome of Bugula neritina, a colonial animal packing powerful symbionts and potential medicines.</title>
        <authorList>
            <person name="Rayko M."/>
        </authorList>
    </citation>
    <scope>NUCLEOTIDE SEQUENCE [LARGE SCALE GENOMIC DNA]</scope>
    <source>
        <strain evidence="1">Kwan_BN1</strain>
    </source>
</reference>
<dbReference type="EMBL" id="VXIV02002141">
    <property type="protein sequence ID" value="KAF6027116.1"/>
    <property type="molecule type" value="Genomic_DNA"/>
</dbReference>